<organism evidence="1 2">
    <name type="scientific">Phanerochaete sordida</name>
    <dbReference type="NCBI Taxonomy" id="48140"/>
    <lineage>
        <taxon>Eukaryota</taxon>
        <taxon>Fungi</taxon>
        <taxon>Dikarya</taxon>
        <taxon>Basidiomycota</taxon>
        <taxon>Agaricomycotina</taxon>
        <taxon>Agaricomycetes</taxon>
        <taxon>Polyporales</taxon>
        <taxon>Phanerochaetaceae</taxon>
        <taxon>Phanerochaete</taxon>
    </lineage>
</organism>
<keyword evidence="2" id="KW-1185">Reference proteome</keyword>
<protein>
    <submittedName>
        <fullName evidence="1">Uncharacterized protein</fullName>
    </submittedName>
</protein>
<dbReference type="Proteomes" id="UP000703269">
    <property type="component" value="Unassembled WGS sequence"/>
</dbReference>
<dbReference type="AlphaFoldDB" id="A0A9P3LFH3"/>
<comment type="caution">
    <text evidence="1">The sequence shown here is derived from an EMBL/GenBank/DDBJ whole genome shotgun (WGS) entry which is preliminary data.</text>
</comment>
<accession>A0A9P3LFH3</accession>
<sequence length="75" mass="8894">MRLKASRAHRPTSCYSCSRTLIFIRFQDRRMWRAYPSRRLRAAWTTEAATPCTKKLEAWPLTLLLTTSFEHQHPS</sequence>
<name>A0A9P3LFH3_9APHY</name>
<gene>
    <name evidence="1" type="ORF">PsYK624_088080</name>
</gene>
<reference evidence="1 2" key="1">
    <citation type="submission" date="2021-08" db="EMBL/GenBank/DDBJ databases">
        <title>Draft Genome Sequence of Phanerochaete sordida strain YK-624.</title>
        <authorList>
            <person name="Mori T."/>
            <person name="Dohra H."/>
            <person name="Suzuki T."/>
            <person name="Kawagishi H."/>
            <person name="Hirai H."/>
        </authorList>
    </citation>
    <scope>NUCLEOTIDE SEQUENCE [LARGE SCALE GENOMIC DNA]</scope>
    <source>
        <strain evidence="1 2">YK-624</strain>
    </source>
</reference>
<evidence type="ECO:0000313" key="1">
    <source>
        <dbReference type="EMBL" id="GJE92653.1"/>
    </source>
</evidence>
<evidence type="ECO:0000313" key="2">
    <source>
        <dbReference type="Proteomes" id="UP000703269"/>
    </source>
</evidence>
<dbReference type="EMBL" id="BPQB01000027">
    <property type="protein sequence ID" value="GJE92653.1"/>
    <property type="molecule type" value="Genomic_DNA"/>
</dbReference>
<proteinExistence type="predicted"/>